<dbReference type="AlphaFoldDB" id="A0A438EIG5"/>
<feature type="domain" description="Tyrosine-protein kinase catalytic" evidence="6">
    <location>
        <begin position="58"/>
        <end position="224"/>
    </location>
</feature>
<name>A0A438EIG5_VITVI</name>
<accession>A0A438EIG5</accession>
<keyword evidence="1" id="KW-0723">Serine/threonine-protein kinase</keyword>
<dbReference type="Proteomes" id="UP000288805">
    <property type="component" value="Unassembled WGS sequence"/>
</dbReference>
<dbReference type="GO" id="GO:0004674">
    <property type="term" value="F:protein serine/threonine kinase activity"/>
    <property type="evidence" value="ECO:0007669"/>
    <property type="project" value="UniProtKB-KW"/>
</dbReference>
<dbReference type="SUPFAM" id="SSF56112">
    <property type="entry name" value="Protein kinase-like (PK-like)"/>
    <property type="match status" value="1"/>
</dbReference>
<evidence type="ECO:0000256" key="2">
    <source>
        <dbReference type="ARBA" id="ARBA00022679"/>
    </source>
</evidence>
<dbReference type="InterPro" id="IPR011009">
    <property type="entry name" value="Kinase-like_dom_sf"/>
</dbReference>
<dbReference type="GO" id="GO:0004713">
    <property type="term" value="F:protein tyrosine kinase activity"/>
    <property type="evidence" value="ECO:0007669"/>
    <property type="project" value="InterPro"/>
</dbReference>
<comment type="caution">
    <text evidence="7">The sequence shown here is derived from an EMBL/GenBank/DDBJ whole genome shotgun (WGS) entry which is preliminary data.</text>
</comment>
<dbReference type="InterPro" id="IPR020635">
    <property type="entry name" value="Tyr_kinase_cat_dom"/>
</dbReference>
<dbReference type="Pfam" id="PF07714">
    <property type="entry name" value="PK_Tyr_Ser-Thr"/>
    <property type="match status" value="1"/>
</dbReference>
<dbReference type="InterPro" id="IPR001245">
    <property type="entry name" value="Ser-Thr/Tyr_kinase_cat_dom"/>
</dbReference>
<organism evidence="7 8">
    <name type="scientific">Vitis vinifera</name>
    <name type="common">Grape</name>
    <dbReference type="NCBI Taxonomy" id="29760"/>
    <lineage>
        <taxon>Eukaryota</taxon>
        <taxon>Viridiplantae</taxon>
        <taxon>Streptophyta</taxon>
        <taxon>Embryophyta</taxon>
        <taxon>Tracheophyta</taxon>
        <taxon>Spermatophyta</taxon>
        <taxon>Magnoliopsida</taxon>
        <taxon>eudicotyledons</taxon>
        <taxon>Gunneridae</taxon>
        <taxon>Pentapetalae</taxon>
        <taxon>rosids</taxon>
        <taxon>Vitales</taxon>
        <taxon>Vitaceae</taxon>
        <taxon>Viteae</taxon>
        <taxon>Vitis</taxon>
    </lineage>
</organism>
<protein>
    <submittedName>
        <fullName evidence="7">Receptor-like serine/threonine-protein kinase SD1-8</fullName>
    </submittedName>
</protein>
<keyword evidence="5" id="KW-0067">ATP-binding</keyword>
<evidence type="ECO:0000256" key="5">
    <source>
        <dbReference type="ARBA" id="ARBA00022840"/>
    </source>
</evidence>
<dbReference type="EMBL" id="QGNW01001282">
    <property type="protein sequence ID" value="RVW47472.1"/>
    <property type="molecule type" value="Genomic_DNA"/>
</dbReference>
<gene>
    <name evidence="7" type="primary">SD18_21</name>
    <name evidence="7" type="ORF">CK203_086494</name>
</gene>
<reference evidence="7 8" key="1">
    <citation type="journal article" date="2018" name="PLoS Genet.">
        <title>Population sequencing reveals clonal diversity and ancestral inbreeding in the grapevine cultivar Chardonnay.</title>
        <authorList>
            <person name="Roach M.J."/>
            <person name="Johnson D.L."/>
            <person name="Bohlmann J."/>
            <person name="van Vuuren H.J."/>
            <person name="Jones S.J."/>
            <person name="Pretorius I.S."/>
            <person name="Schmidt S.A."/>
            <person name="Borneman A.R."/>
        </authorList>
    </citation>
    <scope>NUCLEOTIDE SEQUENCE [LARGE SCALE GENOMIC DNA]</scope>
    <source>
        <strain evidence="8">cv. Chardonnay</strain>
        <tissue evidence="7">Leaf</tissue>
    </source>
</reference>
<evidence type="ECO:0000313" key="8">
    <source>
        <dbReference type="Proteomes" id="UP000288805"/>
    </source>
</evidence>
<evidence type="ECO:0000259" key="6">
    <source>
        <dbReference type="SMART" id="SM00219"/>
    </source>
</evidence>
<dbReference type="SMART" id="SM00219">
    <property type="entry name" value="TyrKc"/>
    <property type="match status" value="1"/>
</dbReference>
<evidence type="ECO:0000313" key="7">
    <source>
        <dbReference type="EMBL" id="RVW47472.1"/>
    </source>
</evidence>
<dbReference type="PANTHER" id="PTHR27002:SF944">
    <property type="entry name" value="G-TYPE LECTIN S-RECEPTOR-LIKE SERINE_THREONINE-PROTEIN KINASE CES101"/>
    <property type="match status" value="1"/>
</dbReference>
<dbReference type="Gene3D" id="1.10.510.10">
    <property type="entry name" value="Transferase(Phosphotransferase) domain 1"/>
    <property type="match status" value="1"/>
</dbReference>
<proteinExistence type="predicted"/>
<sequence length="270" mass="29772">MSDPGTILCQTIIKKCMRLHLAANDRVQNANGLQLDINKDHELPLLNFSWISTATNNFSFANRLGEGGFGPVFKGNIGGHEFAVKRLSNPIQKKQLDWAKLFHIIEGIAQGLLYLTSTLVVMSPEYAVHGLFSTKSDVFSFGVIMLEIVSGRRNVAFSQSECTLNLLGHAWDLWKDGRSMELMDPTLAISCLMSELTLRVQVGLLCIQESAEDRPTMSNVVSILSNERAILPTPRQPAFGTLISVQGTDSQMEEPKCSLNYVTLSAAEAR</sequence>
<dbReference type="PANTHER" id="PTHR27002">
    <property type="entry name" value="RECEPTOR-LIKE SERINE/THREONINE-PROTEIN KINASE SD1-8"/>
    <property type="match status" value="1"/>
</dbReference>
<dbReference type="GO" id="GO:0005524">
    <property type="term" value="F:ATP binding"/>
    <property type="evidence" value="ECO:0007669"/>
    <property type="project" value="UniProtKB-KW"/>
</dbReference>
<keyword evidence="7" id="KW-0675">Receptor</keyword>
<evidence type="ECO:0000256" key="3">
    <source>
        <dbReference type="ARBA" id="ARBA00022741"/>
    </source>
</evidence>
<dbReference type="Gene3D" id="3.30.200.20">
    <property type="entry name" value="Phosphorylase Kinase, domain 1"/>
    <property type="match status" value="1"/>
</dbReference>
<keyword evidence="4 7" id="KW-0418">Kinase</keyword>
<keyword evidence="3" id="KW-0547">Nucleotide-binding</keyword>
<evidence type="ECO:0000256" key="4">
    <source>
        <dbReference type="ARBA" id="ARBA00022777"/>
    </source>
</evidence>
<evidence type="ECO:0000256" key="1">
    <source>
        <dbReference type="ARBA" id="ARBA00022527"/>
    </source>
</evidence>
<keyword evidence="2" id="KW-0808">Transferase</keyword>